<feature type="chain" id="PRO_5038452821" evidence="10">
    <location>
        <begin position="27"/>
        <end position="994"/>
    </location>
</feature>
<dbReference type="InterPro" id="IPR037066">
    <property type="entry name" value="Plug_dom_sf"/>
</dbReference>
<evidence type="ECO:0000313" key="13">
    <source>
        <dbReference type="EMBL" id="UOB16108.1"/>
    </source>
</evidence>
<dbReference type="InterPro" id="IPR008969">
    <property type="entry name" value="CarboxyPept-like_regulatory"/>
</dbReference>
<dbReference type="PROSITE" id="PS52016">
    <property type="entry name" value="TONB_DEPENDENT_REC_3"/>
    <property type="match status" value="1"/>
</dbReference>
<dbReference type="InterPro" id="IPR039426">
    <property type="entry name" value="TonB-dep_rcpt-like"/>
</dbReference>
<dbReference type="SUPFAM" id="SSF56935">
    <property type="entry name" value="Porins"/>
    <property type="match status" value="1"/>
</dbReference>
<dbReference type="InterPro" id="IPR012910">
    <property type="entry name" value="Plug_dom"/>
</dbReference>
<dbReference type="InterPro" id="IPR023996">
    <property type="entry name" value="TonB-dep_OMP_SusC/RagA"/>
</dbReference>
<evidence type="ECO:0000259" key="11">
    <source>
        <dbReference type="Pfam" id="PF00593"/>
    </source>
</evidence>
<reference evidence="13" key="1">
    <citation type="submission" date="2022-03" db="EMBL/GenBank/DDBJ databases">
        <title>Description of Abyssus ytuae gen. nov., sp. nov., a novel member of the family Flavobacteriaceae isolated from the sediment of Mariana Trench.</title>
        <authorList>
            <person name="Zhang J."/>
            <person name="Xu X."/>
        </authorList>
    </citation>
    <scope>NUCLEOTIDE SEQUENCE</scope>
    <source>
        <strain evidence="13">MT3330</strain>
    </source>
</reference>
<dbReference type="Gene3D" id="2.60.40.1120">
    <property type="entry name" value="Carboxypeptidase-like, regulatory domain"/>
    <property type="match status" value="1"/>
</dbReference>
<dbReference type="InterPro" id="IPR000531">
    <property type="entry name" value="Beta-barrel_TonB"/>
</dbReference>
<feature type="signal peptide" evidence="10">
    <location>
        <begin position="1"/>
        <end position="26"/>
    </location>
</feature>
<feature type="domain" description="TonB-dependent receptor-like beta-barrel" evidence="11">
    <location>
        <begin position="399"/>
        <end position="792"/>
    </location>
</feature>
<accession>A0A9E6ZQM1</accession>
<dbReference type="Pfam" id="PF13715">
    <property type="entry name" value="CarbopepD_reg_2"/>
    <property type="match status" value="1"/>
</dbReference>
<protein>
    <submittedName>
        <fullName evidence="13">TonB-dependent receptor</fullName>
    </submittedName>
</protein>
<dbReference type="Proteomes" id="UP000831290">
    <property type="component" value="Chromosome"/>
</dbReference>
<evidence type="ECO:0000313" key="14">
    <source>
        <dbReference type="Proteomes" id="UP000831290"/>
    </source>
</evidence>
<evidence type="ECO:0000256" key="4">
    <source>
        <dbReference type="ARBA" id="ARBA00022692"/>
    </source>
</evidence>
<dbReference type="NCBIfam" id="TIGR04056">
    <property type="entry name" value="OMP_RagA_SusC"/>
    <property type="match status" value="1"/>
</dbReference>
<dbReference type="RefSeq" id="WP_255841265.1">
    <property type="nucleotide sequence ID" value="NZ_CP094358.1"/>
</dbReference>
<dbReference type="InterPro" id="IPR023997">
    <property type="entry name" value="TonB-dep_OMP_SusC/RagA_CS"/>
</dbReference>
<keyword evidence="13" id="KW-0675">Receptor</keyword>
<sequence>MKQNYFQKKVKILLAFTLLISAVVCAQSKKTITGTVFSEDNIPMPGATILEKNTNNGTYTDFNGEFILDISTQSTYLVVSFVGYQTQEVVVSDTPLAIYLKPDLNTLNEVVVIGYGTQRKSDIVGSVTSVAVDEATAIPTTNVSEMLRGRAAGVQVNLGDARPGGDSNILIRGKVSLLGNDPLIIVDGVPYDNINNVSPEDIASIEVLKDASSQAIYGARAANGVILITTKRGKEGKMAINYHGYTTIQRVTKNFDLYTATEFADLRREAHRDRITGEYLDDSTIFNDFELESIATGRYADWEDLLLENAELISHSLSVSGGTSSTKVYSSINYFNQDGIVPTSGFERGTFKINVDQKISDKLSLQTNINYQLSQQDLESNSLNYISISPLAKPFDDEGNLIKEPLGSGNTTINPLWNNRESINEVKTNLTDINIKGTYDFTPSFSYTLNTFLRNRNTQQGIYRSSLHSDGDEGVDGRAILQSKFFKEFLIENIFTYDVPLNETHKLDFTGVNAVSERRTTETVTEKIGFPNDNLGYNGTATEILSNERDVNRRRLVSFLGRLRYGLADKYLLTLTARADGSSVFAEDNKWGFFPAAAFAWKIHEENFLKDSETIDQMKLRVSYGATGNEGINSKESLGVADDLPYVFGGVTSGGFLASSRLPNPDLKWETTYTFNLGLDFGLFNNLFTGSVEYYKANTVDFLLDRIVPGITGYSVTRFNVGEVENKGFEATLNTNIINKEDFNWSVGLTFSTNDNKVVELTGELDEDGNPLELTYLDDDNQTHYLAVGQPINNIYQRKFDGIWQEGDDIANSAQPTALPGDVRVVDVNGDGELTIDDNVYISEDPDWYGTITTTLKFRNFELLADFYIVEGPKKLNPFLANGEPLKGAINGIKIPYYTPENPSTQYPRPRQETAENLYAFAVRDASYSRLRTLTLGYNIPQSFINKVGMESAKIYGTATNLFTITDYRSYSPENNASAYPDAKGLTFGVKLGF</sequence>
<evidence type="ECO:0000256" key="8">
    <source>
        <dbReference type="PROSITE-ProRule" id="PRU01360"/>
    </source>
</evidence>
<dbReference type="Pfam" id="PF07715">
    <property type="entry name" value="Plug"/>
    <property type="match status" value="1"/>
</dbReference>
<keyword evidence="7 8" id="KW-0998">Cell outer membrane</keyword>
<evidence type="ECO:0000256" key="10">
    <source>
        <dbReference type="SAM" id="SignalP"/>
    </source>
</evidence>
<dbReference type="InterPro" id="IPR036942">
    <property type="entry name" value="Beta-barrel_TonB_sf"/>
</dbReference>
<keyword evidence="5 9" id="KW-0798">TonB box</keyword>
<comment type="subcellular location">
    <subcellularLocation>
        <location evidence="1 8">Cell outer membrane</location>
        <topology evidence="1 8">Multi-pass membrane protein</topology>
    </subcellularLocation>
</comment>
<evidence type="ECO:0000256" key="3">
    <source>
        <dbReference type="ARBA" id="ARBA00022452"/>
    </source>
</evidence>
<keyword evidence="2 8" id="KW-0813">Transport</keyword>
<dbReference type="SUPFAM" id="SSF49464">
    <property type="entry name" value="Carboxypeptidase regulatory domain-like"/>
    <property type="match status" value="1"/>
</dbReference>
<dbReference type="GO" id="GO:0009279">
    <property type="term" value="C:cell outer membrane"/>
    <property type="evidence" value="ECO:0007669"/>
    <property type="project" value="UniProtKB-SubCell"/>
</dbReference>
<feature type="domain" description="TonB-dependent receptor plug" evidence="12">
    <location>
        <begin position="120"/>
        <end position="225"/>
    </location>
</feature>
<dbReference type="Gene3D" id="2.40.170.20">
    <property type="entry name" value="TonB-dependent receptor, beta-barrel domain"/>
    <property type="match status" value="1"/>
</dbReference>
<evidence type="ECO:0000259" key="12">
    <source>
        <dbReference type="Pfam" id="PF07715"/>
    </source>
</evidence>
<gene>
    <name evidence="13" type="ORF">MQE35_10195</name>
</gene>
<keyword evidence="4 8" id="KW-0812">Transmembrane</keyword>
<keyword evidence="14" id="KW-1185">Reference proteome</keyword>
<comment type="similarity">
    <text evidence="8 9">Belongs to the TonB-dependent receptor family.</text>
</comment>
<proteinExistence type="inferred from homology"/>
<dbReference type="Gene3D" id="2.170.130.10">
    <property type="entry name" value="TonB-dependent receptor, plug domain"/>
    <property type="match status" value="1"/>
</dbReference>
<dbReference type="EMBL" id="CP094358">
    <property type="protein sequence ID" value="UOB16108.1"/>
    <property type="molecule type" value="Genomic_DNA"/>
</dbReference>
<dbReference type="AlphaFoldDB" id="A0A9E6ZQM1"/>
<keyword evidence="10" id="KW-0732">Signal</keyword>
<name>A0A9E6ZQM1_9FLAO</name>
<dbReference type="NCBIfam" id="TIGR04057">
    <property type="entry name" value="SusC_RagA_signa"/>
    <property type="match status" value="1"/>
</dbReference>
<dbReference type="Pfam" id="PF00593">
    <property type="entry name" value="TonB_dep_Rec_b-barrel"/>
    <property type="match status" value="1"/>
</dbReference>
<evidence type="ECO:0000256" key="5">
    <source>
        <dbReference type="ARBA" id="ARBA00023077"/>
    </source>
</evidence>
<keyword evidence="6 8" id="KW-0472">Membrane</keyword>
<evidence type="ECO:0000256" key="1">
    <source>
        <dbReference type="ARBA" id="ARBA00004571"/>
    </source>
</evidence>
<evidence type="ECO:0000256" key="9">
    <source>
        <dbReference type="RuleBase" id="RU003357"/>
    </source>
</evidence>
<dbReference type="KEGG" id="fbm:MQE35_10195"/>
<evidence type="ECO:0000256" key="2">
    <source>
        <dbReference type="ARBA" id="ARBA00022448"/>
    </source>
</evidence>
<evidence type="ECO:0000256" key="6">
    <source>
        <dbReference type="ARBA" id="ARBA00023136"/>
    </source>
</evidence>
<keyword evidence="3 8" id="KW-1134">Transmembrane beta strand</keyword>
<organism evidence="13 14">
    <name type="scientific">Abyssalbus ytuae</name>
    <dbReference type="NCBI Taxonomy" id="2926907"/>
    <lineage>
        <taxon>Bacteria</taxon>
        <taxon>Pseudomonadati</taxon>
        <taxon>Bacteroidota</taxon>
        <taxon>Flavobacteriia</taxon>
        <taxon>Flavobacteriales</taxon>
        <taxon>Flavobacteriaceae</taxon>
        <taxon>Abyssalbus</taxon>
    </lineage>
</organism>
<evidence type="ECO:0000256" key="7">
    <source>
        <dbReference type="ARBA" id="ARBA00023237"/>
    </source>
</evidence>